<evidence type="ECO:0008006" key="10">
    <source>
        <dbReference type="Google" id="ProtNLM"/>
    </source>
</evidence>
<feature type="region of interest" description="Disordered" evidence="7">
    <location>
        <begin position="284"/>
        <end position="305"/>
    </location>
</feature>
<evidence type="ECO:0000256" key="1">
    <source>
        <dbReference type="ARBA" id="ARBA00001947"/>
    </source>
</evidence>
<name>A0A8H6SHH6_MYCCL</name>
<keyword evidence="5" id="KW-0862">Zinc</keyword>
<keyword evidence="2" id="KW-0645">Protease</keyword>
<keyword evidence="4" id="KW-0378">Hydrolase</keyword>
<evidence type="ECO:0000256" key="4">
    <source>
        <dbReference type="ARBA" id="ARBA00022801"/>
    </source>
</evidence>
<dbReference type="AlphaFoldDB" id="A0A8H6SHH6"/>
<dbReference type="GO" id="GO:0046872">
    <property type="term" value="F:metal ion binding"/>
    <property type="evidence" value="ECO:0007669"/>
    <property type="project" value="UniProtKB-KW"/>
</dbReference>
<proteinExistence type="predicted"/>
<dbReference type="GO" id="GO:0006508">
    <property type="term" value="P:proteolysis"/>
    <property type="evidence" value="ECO:0007669"/>
    <property type="project" value="UniProtKB-KW"/>
</dbReference>
<dbReference type="GO" id="GO:0008237">
    <property type="term" value="F:metallopeptidase activity"/>
    <property type="evidence" value="ECO:0007669"/>
    <property type="project" value="UniProtKB-KW"/>
</dbReference>
<dbReference type="CDD" id="cd11375">
    <property type="entry name" value="Peptidase_M54"/>
    <property type="match status" value="1"/>
</dbReference>
<evidence type="ECO:0000256" key="2">
    <source>
        <dbReference type="ARBA" id="ARBA00022670"/>
    </source>
</evidence>
<evidence type="ECO:0000256" key="5">
    <source>
        <dbReference type="ARBA" id="ARBA00022833"/>
    </source>
</evidence>
<dbReference type="Gene3D" id="3.40.390.10">
    <property type="entry name" value="Collagenase (Catalytic Domain)"/>
    <property type="match status" value="1"/>
</dbReference>
<dbReference type="OrthoDB" id="2365600at2759"/>
<sequence length="424" mass="46362">MSQACGHDRLTFESSTFLQHTDYARPNEQARQTAATVDSRTQTTKHIAGAFCAPLILPGDDLAEDPEYPAQSLKEWLDDEDRNEVQPARKTLYVVPPPTLDSSASFIAPWSQPDSKYDSGPTGMEPPNVNDIGDYLRAFYHGLPVKVLPSSTLRLATWDGNKSKTPRFVGLQTASECIRIRTRASKDHVFARQLNLDDLLDVAISILPQDAFALLMLVPYDIYESPEDDFACGRAYGGSRVAVISTARYHPGLDAHMGVPRVHGWPASHCVDYLEACCAEADGDAPPAKKKKKTAGGNSRDTGDSPLHAAVAAHKALPSLEDAPSQEALSALWLGRACRTSSHELGHCVGIDHCVYYACVMQGTSSLKEDARQPPFLCPVDLAKVLRATGSSREELYRALLAFCEKHSDGHLFVAFKAWLEAQL</sequence>
<keyword evidence="6" id="KW-0482">Metalloprotease</keyword>
<dbReference type="Proteomes" id="UP000613580">
    <property type="component" value="Unassembled WGS sequence"/>
</dbReference>
<comment type="cofactor">
    <cofactor evidence="1">
        <name>Zn(2+)</name>
        <dbReference type="ChEBI" id="CHEBI:29105"/>
    </cofactor>
</comment>
<accession>A0A8H6SHH6</accession>
<evidence type="ECO:0000256" key="7">
    <source>
        <dbReference type="SAM" id="MobiDB-lite"/>
    </source>
</evidence>
<evidence type="ECO:0000313" key="8">
    <source>
        <dbReference type="EMBL" id="KAF7299556.1"/>
    </source>
</evidence>
<keyword evidence="3" id="KW-0479">Metal-binding</keyword>
<keyword evidence="9" id="KW-1185">Reference proteome</keyword>
<comment type="caution">
    <text evidence="8">The sequence shown here is derived from an EMBL/GenBank/DDBJ whole genome shotgun (WGS) entry which is preliminary data.</text>
</comment>
<dbReference type="InterPro" id="IPR024079">
    <property type="entry name" value="MetalloPept_cat_dom_sf"/>
</dbReference>
<organism evidence="8 9">
    <name type="scientific">Mycena chlorophos</name>
    <name type="common">Agaric fungus</name>
    <name type="synonym">Agaricus chlorophos</name>
    <dbReference type="NCBI Taxonomy" id="658473"/>
    <lineage>
        <taxon>Eukaryota</taxon>
        <taxon>Fungi</taxon>
        <taxon>Dikarya</taxon>
        <taxon>Basidiomycota</taxon>
        <taxon>Agaricomycotina</taxon>
        <taxon>Agaricomycetes</taxon>
        <taxon>Agaricomycetidae</taxon>
        <taxon>Agaricales</taxon>
        <taxon>Marasmiineae</taxon>
        <taxon>Mycenaceae</taxon>
        <taxon>Mycena</taxon>
    </lineage>
</organism>
<evidence type="ECO:0000256" key="3">
    <source>
        <dbReference type="ARBA" id="ARBA00022723"/>
    </source>
</evidence>
<dbReference type="PANTHER" id="PTHR15910:SF1">
    <property type="entry name" value="ARCHAEMETZINCIN-2"/>
    <property type="match status" value="1"/>
</dbReference>
<dbReference type="InterPro" id="IPR012962">
    <property type="entry name" value="Pept_M54_archaemetzincn"/>
</dbReference>
<dbReference type="SUPFAM" id="SSF55486">
    <property type="entry name" value="Metalloproteases ('zincins'), catalytic domain"/>
    <property type="match status" value="1"/>
</dbReference>
<dbReference type="PANTHER" id="PTHR15910">
    <property type="entry name" value="ARCHAEMETZINCIN"/>
    <property type="match status" value="1"/>
</dbReference>
<reference evidence="8" key="1">
    <citation type="submission" date="2020-05" db="EMBL/GenBank/DDBJ databases">
        <title>Mycena genomes resolve the evolution of fungal bioluminescence.</title>
        <authorList>
            <person name="Tsai I.J."/>
        </authorList>
    </citation>
    <scope>NUCLEOTIDE SEQUENCE</scope>
    <source>
        <strain evidence="8">110903Hualien_Pintung</strain>
    </source>
</reference>
<dbReference type="EMBL" id="JACAZE010000014">
    <property type="protein sequence ID" value="KAF7299556.1"/>
    <property type="molecule type" value="Genomic_DNA"/>
</dbReference>
<evidence type="ECO:0000256" key="6">
    <source>
        <dbReference type="ARBA" id="ARBA00023049"/>
    </source>
</evidence>
<gene>
    <name evidence="8" type="ORF">HMN09_00960800</name>
</gene>
<evidence type="ECO:0000313" key="9">
    <source>
        <dbReference type="Proteomes" id="UP000613580"/>
    </source>
</evidence>
<protein>
    <recommendedName>
        <fullName evidence="10">Archaemetzincin-2</fullName>
    </recommendedName>
</protein>
<dbReference type="Pfam" id="PF07998">
    <property type="entry name" value="Peptidase_M54"/>
    <property type="match status" value="1"/>
</dbReference>